<feature type="signal peptide" evidence="1">
    <location>
        <begin position="1"/>
        <end position="21"/>
    </location>
</feature>
<gene>
    <name evidence="2" type="ORF">A9Q84_03095</name>
</gene>
<feature type="chain" id="PRO_5012305869" description="Secreted protein" evidence="1">
    <location>
        <begin position="22"/>
        <end position="184"/>
    </location>
</feature>
<dbReference type="Proteomes" id="UP000196531">
    <property type="component" value="Unassembled WGS sequence"/>
</dbReference>
<evidence type="ECO:0000313" key="2">
    <source>
        <dbReference type="EMBL" id="OUS00184.1"/>
    </source>
</evidence>
<protein>
    <recommendedName>
        <fullName evidence="4">Secreted protein</fullName>
    </recommendedName>
</protein>
<dbReference type="Pfam" id="PF26137">
    <property type="entry name" value="Toxin_SdpC"/>
    <property type="match status" value="1"/>
</dbReference>
<dbReference type="EMBL" id="MAAO01000002">
    <property type="protein sequence ID" value="OUS00184.1"/>
    <property type="molecule type" value="Genomic_DNA"/>
</dbReference>
<accession>A0A1Y5FIM0</accession>
<comment type="caution">
    <text evidence="2">The sequence shown here is derived from an EMBL/GenBank/DDBJ whole genome shotgun (WGS) entry which is preliminary data.</text>
</comment>
<evidence type="ECO:0000313" key="3">
    <source>
        <dbReference type="Proteomes" id="UP000196531"/>
    </source>
</evidence>
<dbReference type="InterPro" id="IPR023888">
    <property type="entry name" value="SdpC-like"/>
</dbReference>
<reference evidence="3" key="1">
    <citation type="journal article" date="2017" name="Proc. Natl. Acad. Sci. U.S.A.">
        <title>Simulation of Deepwater Horizon oil plume reveals substrate specialization within a complex community of hydrocarbon-degraders.</title>
        <authorList>
            <person name="Hu P."/>
            <person name="Dubinsky E.A."/>
            <person name="Probst A.J."/>
            <person name="Wang J."/>
            <person name="Sieber C.M.K."/>
            <person name="Tom L.M."/>
            <person name="Gardinali P."/>
            <person name="Banfield J.F."/>
            <person name="Atlas R.M."/>
            <person name="Andersen G.L."/>
        </authorList>
    </citation>
    <scope>NUCLEOTIDE SEQUENCE [LARGE SCALE GENOMIC DNA]</scope>
</reference>
<organism evidence="2 3">
    <name type="scientific">Halobacteriovorax marinus</name>
    <dbReference type="NCBI Taxonomy" id="97084"/>
    <lineage>
        <taxon>Bacteria</taxon>
        <taxon>Pseudomonadati</taxon>
        <taxon>Bdellovibrionota</taxon>
        <taxon>Bacteriovoracia</taxon>
        <taxon>Bacteriovoracales</taxon>
        <taxon>Halobacteriovoraceae</taxon>
        <taxon>Halobacteriovorax</taxon>
    </lineage>
</organism>
<name>A0A1Y5FIM0_9BACT</name>
<sequence>MLLQVKAIGLVLLITMNSSFGAVSEKELIKGVFFGTGKVANEVTYIKNSYALKNKLQEKDLKAAEEFTNKLAVSIIKKNPLFVKDFTRAVNEKNIVEVLHHIEQADTILLTLNDSREVYDPNAVGVAVAVVAVVAVAVHNVVAVTSVAAVAVAVTVKVALRTTNDEDSLIHRERLAMELVKSLN</sequence>
<evidence type="ECO:0000256" key="1">
    <source>
        <dbReference type="SAM" id="SignalP"/>
    </source>
</evidence>
<dbReference type="AlphaFoldDB" id="A0A1Y5FIM0"/>
<evidence type="ECO:0008006" key="4">
    <source>
        <dbReference type="Google" id="ProtNLM"/>
    </source>
</evidence>
<keyword evidence="1" id="KW-0732">Signal</keyword>
<proteinExistence type="predicted"/>